<dbReference type="InterPro" id="IPR028203">
    <property type="entry name" value="PSII_CF48-like_dom"/>
</dbReference>
<dbReference type="GO" id="GO:0009523">
    <property type="term" value="C:photosystem II"/>
    <property type="evidence" value="ECO:0007669"/>
    <property type="project" value="UniProtKB-KW"/>
</dbReference>
<gene>
    <name evidence="4" type="ORF">GLV81_07985</name>
</gene>
<dbReference type="Gene3D" id="2.130.10.10">
    <property type="entry name" value="YVTN repeat-like/Quinoprotein amine dehydrogenase"/>
    <property type="match status" value="1"/>
</dbReference>
<feature type="domain" description="Photosynthesis system II assembly factor Ycf48/Hcf136-like" evidence="3">
    <location>
        <begin position="37"/>
        <end position="119"/>
    </location>
</feature>
<evidence type="ECO:0000313" key="5">
    <source>
        <dbReference type="Proteomes" id="UP000426027"/>
    </source>
</evidence>
<dbReference type="InterPro" id="IPR036278">
    <property type="entry name" value="Sialidase_sf"/>
</dbReference>
<accession>A0A6I6GI10</accession>
<evidence type="ECO:0000313" key="4">
    <source>
        <dbReference type="EMBL" id="QGW28045.1"/>
    </source>
</evidence>
<evidence type="ECO:0000256" key="1">
    <source>
        <dbReference type="ARBA" id="ARBA00022531"/>
    </source>
</evidence>
<keyword evidence="2" id="KW-0604">Photosystem II</keyword>
<name>A0A6I6GI10_9BACT</name>
<proteinExistence type="predicted"/>
<organism evidence="4 5">
    <name type="scientific">Phnomibacter ginsenosidimutans</name>
    <dbReference type="NCBI Taxonomy" id="2676868"/>
    <lineage>
        <taxon>Bacteria</taxon>
        <taxon>Pseudomonadati</taxon>
        <taxon>Bacteroidota</taxon>
        <taxon>Chitinophagia</taxon>
        <taxon>Chitinophagales</taxon>
        <taxon>Chitinophagaceae</taxon>
        <taxon>Phnomibacter</taxon>
    </lineage>
</organism>
<keyword evidence="5" id="KW-1185">Reference proteome</keyword>
<sequence length="346" mass="37010">MKQVLLLMAFSIVVFSGIAQSIQVLDSSQRQVSFRGLSVVNDSVAWVSGSRGTIGRSTNGGLHWQWLHPKGFEQRDFRDIEGFDAQTAVAMAVDSPGIILRTSDGGQSWQTVYRSDLPGMFLDAMAFAGDTGVCLGDPIDGFFWMLQTTDAGRSWTEVPIQARPKAEPGEACFAASGTNILLVPEPGNLRGAFVTGGKVSKLHLFDLTVNQQFGGKVALTQGQTMTGGNSILWHGGGFVMAAGNYTSPQVSDSNLAVMSPQWPTPHQPLQAFSGYASCIAELSDGRLIASGVPGVSITKQKAVFSPGQLPVWQKINPHPYHVVQQAKQGKLVLLAGARGYVGKMQE</sequence>
<reference evidence="4 5" key="1">
    <citation type="submission" date="2019-11" db="EMBL/GenBank/DDBJ databases">
        <authorList>
            <person name="Im W.T."/>
        </authorList>
    </citation>
    <scope>NUCLEOTIDE SEQUENCE [LARGE SCALE GENOMIC DNA]</scope>
    <source>
        <strain evidence="4 5">SB-02</strain>
    </source>
</reference>
<dbReference type="KEGG" id="fls:GLV81_07985"/>
<keyword evidence="1" id="KW-0602">Photosynthesis</keyword>
<dbReference type="SUPFAM" id="SSF50939">
    <property type="entry name" value="Sialidases"/>
    <property type="match status" value="1"/>
</dbReference>
<dbReference type="Pfam" id="PF14870">
    <property type="entry name" value="PSII_BNR"/>
    <property type="match status" value="1"/>
</dbReference>
<evidence type="ECO:0000256" key="2">
    <source>
        <dbReference type="ARBA" id="ARBA00023276"/>
    </source>
</evidence>
<protein>
    <recommendedName>
        <fullName evidence="3">Photosynthesis system II assembly factor Ycf48/Hcf136-like domain-containing protein</fullName>
    </recommendedName>
</protein>
<dbReference type="EMBL" id="CP046566">
    <property type="protein sequence ID" value="QGW28045.1"/>
    <property type="molecule type" value="Genomic_DNA"/>
</dbReference>
<dbReference type="Proteomes" id="UP000426027">
    <property type="component" value="Chromosome"/>
</dbReference>
<dbReference type="PANTHER" id="PTHR47199">
    <property type="entry name" value="PHOTOSYSTEM II STABILITY/ASSEMBLY FACTOR HCF136, CHLOROPLASTIC"/>
    <property type="match status" value="1"/>
</dbReference>
<dbReference type="RefSeq" id="WP_157478381.1">
    <property type="nucleotide sequence ID" value="NZ_CP046566.1"/>
</dbReference>
<dbReference type="GO" id="GO:0015979">
    <property type="term" value="P:photosynthesis"/>
    <property type="evidence" value="ECO:0007669"/>
    <property type="project" value="UniProtKB-KW"/>
</dbReference>
<dbReference type="PANTHER" id="PTHR47199:SF2">
    <property type="entry name" value="PHOTOSYSTEM II STABILITY_ASSEMBLY FACTOR HCF136, CHLOROPLASTIC"/>
    <property type="match status" value="1"/>
</dbReference>
<dbReference type="AlphaFoldDB" id="A0A6I6GI10"/>
<dbReference type="InterPro" id="IPR015943">
    <property type="entry name" value="WD40/YVTN_repeat-like_dom_sf"/>
</dbReference>
<evidence type="ECO:0000259" key="3">
    <source>
        <dbReference type="Pfam" id="PF14870"/>
    </source>
</evidence>